<dbReference type="GO" id="GO:0016491">
    <property type="term" value="F:oxidoreductase activity"/>
    <property type="evidence" value="ECO:0007669"/>
    <property type="project" value="UniProtKB-KW"/>
</dbReference>
<evidence type="ECO:0000256" key="5">
    <source>
        <dbReference type="ARBA" id="ARBA00023002"/>
    </source>
</evidence>
<evidence type="ECO:0000256" key="6">
    <source>
        <dbReference type="ARBA" id="ARBA00023128"/>
    </source>
</evidence>
<keyword evidence="5" id="KW-0560">Oxidoreductase</keyword>
<dbReference type="SUPFAM" id="SSF51735">
    <property type="entry name" value="NAD(P)-binding Rossmann-fold domains"/>
    <property type="match status" value="1"/>
</dbReference>
<evidence type="ECO:0000256" key="4">
    <source>
        <dbReference type="ARBA" id="ARBA00022946"/>
    </source>
</evidence>
<gene>
    <name evidence="7" type="ORF">BB561_006711</name>
</gene>
<dbReference type="Gene3D" id="3.40.50.720">
    <property type="entry name" value="NAD(P)-binding Rossmann-like Domain"/>
    <property type="match status" value="1"/>
</dbReference>
<dbReference type="EMBL" id="MBFR01000674">
    <property type="protein sequence ID" value="PVU86421.1"/>
    <property type="molecule type" value="Genomic_DNA"/>
</dbReference>
<keyword evidence="6" id="KW-0496">Mitochondrion</keyword>
<dbReference type="OrthoDB" id="7482721at2759"/>
<evidence type="ECO:0000256" key="2">
    <source>
        <dbReference type="ARBA" id="ARBA00010371"/>
    </source>
</evidence>
<evidence type="ECO:0000313" key="8">
    <source>
        <dbReference type="Proteomes" id="UP000245383"/>
    </source>
</evidence>
<accession>A0A2T9Y260</accession>
<organism evidence="7 8">
    <name type="scientific">Smittium simulii</name>
    <dbReference type="NCBI Taxonomy" id="133385"/>
    <lineage>
        <taxon>Eukaryota</taxon>
        <taxon>Fungi</taxon>
        <taxon>Fungi incertae sedis</taxon>
        <taxon>Zoopagomycota</taxon>
        <taxon>Kickxellomycotina</taxon>
        <taxon>Harpellomycetes</taxon>
        <taxon>Harpellales</taxon>
        <taxon>Legeriomycetaceae</taxon>
        <taxon>Smittium</taxon>
    </lineage>
</organism>
<dbReference type="CDD" id="cd08290">
    <property type="entry name" value="ETR"/>
    <property type="match status" value="1"/>
</dbReference>
<dbReference type="InterPro" id="IPR051034">
    <property type="entry name" value="Mito_Enoyl-ACP_Reductase"/>
</dbReference>
<dbReference type="Gene3D" id="3.90.180.10">
    <property type="entry name" value="Medium-chain alcohol dehydrogenases, catalytic domain"/>
    <property type="match status" value="1"/>
</dbReference>
<proteinExistence type="inferred from homology"/>
<dbReference type="PANTHER" id="PTHR43981">
    <property type="entry name" value="ENOYL-[ACYL-CARRIER-PROTEIN] REDUCTASE, MITOCHONDRIAL"/>
    <property type="match status" value="1"/>
</dbReference>
<keyword evidence="8" id="KW-1185">Reference proteome</keyword>
<dbReference type="GO" id="GO:0006631">
    <property type="term" value="P:fatty acid metabolic process"/>
    <property type="evidence" value="ECO:0007669"/>
    <property type="project" value="TreeGrafter"/>
</dbReference>
<dbReference type="InterPro" id="IPR036291">
    <property type="entry name" value="NAD(P)-bd_dom_sf"/>
</dbReference>
<evidence type="ECO:0000256" key="1">
    <source>
        <dbReference type="ARBA" id="ARBA00004173"/>
    </source>
</evidence>
<dbReference type="SUPFAM" id="SSF50129">
    <property type="entry name" value="GroES-like"/>
    <property type="match status" value="1"/>
</dbReference>
<reference evidence="7 8" key="1">
    <citation type="journal article" date="2018" name="MBio">
        <title>Comparative Genomics Reveals the Core Gene Toolbox for the Fungus-Insect Symbiosis.</title>
        <authorList>
            <person name="Wang Y."/>
            <person name="Stata M."/>
            <person name="Wang W."/>
            <person name="Stajich J.E."/>
            <person name="White M.M."/>
            <person name="Moncalvo J.M."/>
        </authorList>
    </citation>
    <scope>NUCLEOTIDE SEQUENCE [LARGE SCALE GENOMIC DNA]</scope>
    <source>
        <strain evidence="7 8">SWE-8-4</strain>
    </source>
</reference>
<comment type="similarity">
    <text evidence="2">Belongs to the zinc-containing alcohol dehydrogenase family. Quinone oxidoreductase subfamily.</text>
</comment>
<comment type="subcellular location">
    <subcellularLocation>
        <location evidence="1">Mitochondrion</location>
    </subcellularLocation>
</comment>
<evidence type="ECO:0000313" key="7">
    <source>
        <dbReference type="EMBL" id="PVU86421.1"/>
    </source>
</evidence>
<dbReference type="Proteomes" id="UP000245383">
    <property type="component" value="Unassembled WGS sequence"/>
</dbReference>
<dbReference type="PANTHER" id="PTHR43981:SF2">
    <property type="entry name" value="ENOYL-[ACYL-CARRIER-PROTEIN] REDUCTASE, MITOCHONDRIAL"/>
    <property type="match status" value="1"/>
</dbReference>
<dbReference type="GO" id="GO:0005739">
    <property type="term" value="C:mitochondrion"/>
    <property type="evidence" value="ECO:0007669"/>
    <property type="project" value="UniProtKB-SubCell"/>
</dbReference>
<sequence length="339" mass="37919">MLISPINPSDIQRIKGEYPHLAENKDFVTVSDLNDQETHIKSGVIVGFEGVGKVKQIGNFASSAINGNIEIGDWVIPMSTDSYGTWSTHIIADPKNLVLIKDKTSITPEHLCSLKINAATAYRMLKDIVSLNEGDYIIQNGANSGAGKYLIQLARQWGYRTINVIRDREGSDLVARDLYELGADIVFKDSEIESPKIKSLMSSLNNPIRMIISCVSGKYGTQLINYLPDGGVHVSYGDMTHDTLNIKPLEMVFRGITFVGYWLMKFYGENPPSVWLETWNDIIDMMRLGKLKMQPVEKIPWYSISDNVEHLNSAEKIQNDVNNAITSSNKSAFSFTSKF</sequence>
<evidence type="ECO:0000256" key="3">
    <source>
        <dbReference type="ARBA" id="ARBA00022857"/>
    </source>
</evidence>
<keyword evidence="4" id="KW-0809">Transit peptide</keyword>
<dbReference type="AlphaFoldDB" id="A0A2T9Y260"/>
<dbReference type="STRING" id="133385.A0A2T9Y260"/>
<keyword evidence="3" id="KW-0521">NADP</keyword>
<name>A0A2T9Y260_9FUNG</name>
<comment type="caution">
    <text evidence="7">The sequence shown here is derived from an EMBL/GenBank/DDBJ whole genome shotgun (WGS) entry which is preliminary data.</text>
</comment>
<protein>
    <submittedName>
        <fullName evidence="7">Uncharacterized protein</fullName>
    </submittedName>
</protein>
<dbReference type="InterPro" id="IPR011032">
    <property type="entry name" value="GroES-like_sf"/>
</dbReference>